<comment type="pathway">
    <text evidence="2 9">Amine and polyamine biosynthesis; ectoine biosynthesis; L-ectoine from L-aspartate 4-semialdehyde: step 2/3.</text>
</comment>
<sequence>MSPHDDAGSRPSDPDSTPGPEPVFRPPTVDDGLRMWEIARDTGVLDLNTEYAYALWGAEFADSSIVVEDDGRIVGFVTGFIRPSEPDSLFVWQVGVEADQRGKGYAKRMLHALMNRLADHGVVRLRTTVTATNEASQRTFAALARERDLDLGVEEYMSGEHLGEGFVDENLYTVGSEPEQTTGE</sequence>
<gene>
    <name evidence="9" type="primary">ectA</name>
    <name evidence="12" type="ORF">FB557_1228</name>
</gene>
<feature type="domain" description="N-acetyltransferase" evidence="11">
    <location>
        <begin position="22"/>
        <end position="173"/>
    </location>
</feature>
<reference evidence="12 13" key="1">
    <citation type="submission" date="2019-06" db="EMBL/GenBank/DDBJ databases">
        <title>Sequencing the genomes of 1000 actinobacteria strains.</title>
        <authorList>
            <person name="Klenk H.-P."/>
        </authorList>
    </citation>
    <scope>NUCLEOTIDE SEQUENCE [LARGE SCALE GENOMIC DNA]</scope>
    <source>
        <strain evidence="12 13">DSM 18935</strain>
    </source>
</reference>
<dbReference type="CDD" id="cd04301">
    <property type="entry name" value="NAT_SF"/>
    <property type="match status" value="1"/>
</dbReference>
<comment type="similarity">
    <text evidence="3 9">Belongs to the acetyltransferase family. EctA subfamily.</text>
</comment>
<dbReference type="UniPathway" id="UPA00067">
    <property type="reaction ID" value="UER00122"/>
</dbReference>
<dbReference type="OrthoDB" id="2436196at2"/>
<dbReference type="PROSITE" id="PS51186">
    <property type="entry name" value="GNAT"/>
    <property type="match status" value="1"/>
</dbReference>
<evidence type="ECO:0000256" key="4">
    <source>
        <dbReference type="ARBA" id="ARBA00012355"/>
    </source>
</evidence>
<proteinExistence type="inferred from homology"/>
<evidence type="ECO:0000259" key="11">
    <source>
        <dbReference type="PROSITE" id="PS51186"/>
    </source>
</evidence>
<accession>A0A560WDM9</accession>
<dbReference type="InterPro" id="IPR000182">
    <property type="entry name" value="GNAT_dom"/>
</dbReference>
<keyword evidence="7 9" id="KW-0012">Acyltransferase</keyword>
<dbReference type="Pfam" id="PF00583">
    <property type="entry name" value="Acetyltransf_1"/>
    <property type="match status" value="1"/>
</dbReference>
<evidence type="ECO:0000256" key="7">
    <source>
        <dbReference type="ARBA" id="ARBA00023315"/>
    </source>
</evidence>
<dbReference type="GO" id="GO:0033816">
    <property type="term" value="F:diaminobutyrate acetyltransferase activity"/>
    <property type="evidence" value="ECO:0007669"/>
    <property type="project" value="UniProtKB-EC"/>
</dbReference>
<evidence type="ECO:0000256" key="8">
    <source>
        <dbReference type="ARBA" id="ARBA00048924"/>
    </source>
</evidence>
<dbReference type="Proteomes" id="UP000315628">
    <property type="component" value="Unassembled WGS sequence"/>
</dbReference>
<comment type="catalytic activity">
    <reaction evidence="8 9">
        <text>L-2,4-diaminobutanoate + acetyl-CoA = (2S)-4-acetamido-2-aminobutanoate + CoA + H(+)</text>
        <dbReference type="Rhea" id="RHEA:16901"/>
        <dbReference type="ChEBI" id="CHEBI:15378"/>
        <dbReference type="ChEBI" id="CHEBI:57287"/>
        <dbReference type="ChEBI" id="CHEBI:57288"/>
        <dbReference type="ChEBI" id="CHEBI:58761"/>
        <dbReference type="ChEBI" id="CHEBI:58929"/>
        <dbReference type="EC" id="2.3.1.178"/>
    </reaction>
</comment>
<dbReference type="InterPro" id="IPR012772">
    <property type="entry name" value="Ectoine_EctA"/>
</dbReference>
<evidence type="ECO:0000256" key="3">
    <source>
        <dbReference type="ARBA" id="ARBA00010712"/>
    </source>
</evidence>
<name>A0A560WDM9_9MICO</name>
<dbReference type="InterPro" id="IPR016181">
    <property type="entry name" value="Acyl_CoA_acyltransferase"/>
</dbReference>
<feature type="region of interest" description="Disordered" evidence="10">
    <location>
        <begin position="1"/>
        <end position="29"/>
    </location>
</feature>
<keyword evidence="6 9" id="KW-0808">Transferase</keyword>
<protein>
    <recommendedName>
        <fullName evidence="5 9">L-2,4-diaminobutyric acid acetyltransferase</fullName>
        <shortName evidence="9">DABA acetyltransferase</shortName>
        <ecNumber evidence="4 9">2.3.1.178</ecNumber>
    </recommendedName>
</protein>
<evidence type="ECO:0000256" key="2">
    <source>
        <dbReference type="ARBA" id="ARBA00004978"/>
    </source>
</evidence>
<evidence type="ECO:0000256" key="6">
    <source>
        <dbReference type="ARBA" id="ARBA00022679"/>
    </source>
</evidence>
<dbReference type="SUPFAM" id="SSF55729">
    <property type="entry name" value="Acyl-CoA N-acyltransferases (Nat)"/>
    <property type="match status" value="1"/>
</dbReference>
<comment type="caution">
    <text evidence="12">The sequence shown here is derived from an EMBL/GenBank/DDBJ whole genome shotgun (WGS) entry which is preliminary data.</text>
</comment>
<evidence type="ECO:0000256" key="5">
    <source>
        <dbReference type="ARBA" id="ARBA00017935"/>
    </source>
</evidence>
<comment type="function">
    <text evidence="1 9">Catalyzes the acetylation of L-2,4-diaminobutyrate (DABA) to gamma-N-acetyl-alpha,gamma-diaminobutyric acid (ADABA) with acetyl coenzyme A.</text>
</comment>
<dbReference type="NCBIfam" id="TIGR02406">
    <property type="entry name" value="ectoine_EctA"/>
    <property type="match status" value="1"/>
</dbReference>
<dbReference type="Gene3D" id="3.40.630.30">
    <property type="match status" value="1"/>
</dbReference>
<organism evidence="12 13">
    <name type="scientific">Marihabitans asiaticum</name>
    <dbReference type="NCBI Taxonomy" id="415218"/>
    <lineage>
        <taxon>Bacteria</taxon>
        <taxon>Bacillati</taxon>
        <taxon>Actinomycetota</taxon>
        <taxon>Actinomycetes</taxon>
        <taxon>Micrococcales</taxon>
        <taxon>Intrasporangiaceae</taxon>
        <taxon>Marihabitans</taxon>
    </lineage>
</organism>
<keyword evidence="13" id="KW-1185">Reference proteome</keyword>
<dbReference type="EC" id="2.3.1.178" evidence="4 9"/>
<dbReference type="EMBL" id="VIUW01000002">
    <property type="protein sequence ID" value="TWD15706.1"/>
    <property type="molecule type" value="Genomic_DNA"/>
</dbReference>
<evidence type="ECO:0000256" key="9">
    <source>
        <dbReference type="RuleBase" id="RU365045"/>
    </source>
</evidence>
<evidence type="ECO:0000256" key="10">
    <source>
        <dbReference type="SAM" id="MobiDB-lite"/>
    </source>
</evidence>
<dbReference type="GO" id="GO:0019491">
    <property type="term" value="P:ectoine biosynthetic process"/>
    <property type="evidence" value="ECO:0007669"/>
    <property type="project" value="UniProtKB-UniPathway"/>
</dbReference>
<evidence type="ECO:0000313" key="12">
    <source>
        <dbReference type="EMBL" id="TWD15706.1"/>
    </source>
</evidence>
<dbReference type="RefSeq" id="WP_144856629.1">
    <property type="nucleotide sequence ID" value="NZ_BAAAYT010000001.1"/>
</dbReference>
<dbReference type="AlphaFoldDB" id="A0A560WDM9"/>
<evidence type="ECO:0000313" key="13">
    <source>
        <dbReference type="Proteomes" id="UP000315628"/>
    </source>
</evidence>
<evidence type="ECO:0000256" key="1">
    <source>
        <dbReference type="ARBA" id="ARBA00003741"/>
    </source>
</evidence>